<name>A0ABN8T0C0_9CNID</name>
<organism evidence="2 3">
    <name type="scientific">Porites evermanni</name>
    <dbReference type="NCBI Taxonomy" id="104178"/>
    <lineage>
        <taxon>Eukaryota</taxon>
        <taxon>Metazoa</taxon>
        <taxon>Cnidaria</taxon>
        <taxon>Anthozoa</taxon>
        <taxon>Hexacorallia</taxon>
        <taxon>Scleractinia</taxon>
        <taxon>Fungiina</taxon>
        <taxon>Poritidae</taxon>
        <taxon>Porites</taxon>
    </lineage>
</organism>
<sequence length="156" mass="17216">MSPRRKRNSFESSLPVASSSCSTSAVTSLPTVASAPALVPGTWASASIDFARIFSFGYSAHSDTDFGHRTAVVICRSWRSFRFYARPSRHFCSRVAGVNFVLNHKRGISVIDCCWVPASECFDLVHFSASGFAGKRFARYVIVSFCSTFCLCVFLR</sequence>
<comment type="caution">
    <text evidence="2">The sequence shown here is derived from an EMBL/GenBank/DDBJ whole genome shotgun (WGS) entry which is preliminary data.</text>
</comment>
<protein>
    <submittedName>
        <fullName evidence="2">Uncharacterized protein</fullName>
    </submittedName>
</protein>
<evidence type="ECO:0000313" key="2">
    <source>
        <dbReference type="EMBL" id="CAH3196722.1"/>
    </source>
</evidence>
<keyword evidence="1" id="KW-0472">Membrane</keyword>
<feature type="transmembrane region" description="Helical" evidence="1">
    <location>
        <begin position="137"/>
        <end position="155"/>
    </location>
</feature>
<evidence type="ECO:0000256" key="1">
    <source>
        <dbReference type="SAM" id="Phobius"/>
    </source>
</evidence>
<evidence type="ECO:0000313" key="3">
    <source>
        <dbReference type="Proteomes" id="UP001159427"/>
    </source>
</evidence>
<gene>
    <name evidence="2" type="ORF">PEVE_00033344</name>
</gene>
<accession>A0ABN8T0C0</accession>
<dbReference type="EMBL" id="CALNXI010004958">
    <property type="protein sequence ID" value="CAH3196722.1"/>
    <property type="molecule type" value="Genomic_DNA"/>
</dbReference>
<keyword evidence="1" id="KW-0812">Transmembrane</keyword>
<dbReference type="Proteomes" id="UP001159427">
    <property type="component" value="Unassembled WGS sequence"/>
</dbReference>
<proteinExistence type="predicted"/>
<keyword evidence="1" id="KW-1133">Transmembrane helix</keyword>
<keyword evidence="3" id="KW-1185">Reference proteome</keyword>
<reference evidence="2 3" key="1">
    <citation type="submission" date="2022-05" db="EMBL/GenBank/DDBJ databases">
        <authorList>
            <consortium name="Genoscope - CEA"/>
            <person name="William W."/>
        </authorList>
    </citation>
    <scope>NUCLEOTIDE SEQUENCE [LARGE SCALE GENOMIC DNA]</scope>
</reference>